<dbReference type="Proteomes" id="UP000516437">
    <property type="component" value="Chromosome 7"/>
</dbReference>
<dbReference type="InterPro" id="IPR005299">
    <property type="entry name" value="MeTrfase_7"/>
</dbReference>
<name>A0A6A1V3M2_9ROSI</name>
<organism evidence="2 3">
    <name type="scientific">Morella rubra</name>
    <name type="common">Chinese bayberry</name>
    <dbReference type="NCBI Taxonomy" id="262757"/>
    <lineage>
        <taxon>Eukaryota</taxon>
        <taxon>Viridiplantae</taxon>
        <taxon>Streptophyta</taxon>
        <taxon>Embryophyta</taxon>
        <taxon>Tracheophyta</taxon>
        <taxon>Spermatophyta</taxon>
        <taxon>Magnoliopsida</taxon>
        <taxon>eudicotyledons</taxon>
        <taxon>Gunneridae</taxon>
        <taxon>Pentapetalae</taxon>
        <taxon>rosids</taxon>
        <taxon>fabids</taxon>
        <taxon>Fagales</taxon>
        <taxon>Myricaceae</taxon>
        <taxon>Morella</taxon>
    </lineage>
</organism>
<evidence type="ECO:0000313" key="2">
    <source>
        <dbReference type="EMBL" id="KAB1207305.1"/>
    </source>
</evidence>
<keyword evidence="2" id="KW-0808">Transferase</keyword>
<comment type="caution">
    <text evidence="2">The sequence shown here is derived from an EMBL/GenBank/DDBJ whole genome shotgun (WGS) entry which is preliminary data.</text>
</comment>
<feature type="chain" id="PRO_5025559356" evidence="1">
    <location>
        <begin position="33"/>
        <end position="230"/>
    </location>
</feature>
<evidence type="ECO:0000313" key="3">
    <source>
        <dbReference type="Proteomes" id="UP000516437"/>
    </source>
</evidence>
<sequence length="230" mass="26141">MAISSFSFRALLRGLAVFALFFAILSLALVEAESPTTRVPRNDNSDPRTLTIVAHYNYYHVSNMIQYRAQSIELLFFQYMACDDERCLGTKKVPEGLVDESGIPLNRRNIHIAKTSPYSVLKAYLDIFEKDFKLFLRSRSQEMAIGGYMVHTMIGSEEKTKSPSKSCTVWELLEITLNDMVLEKSEEKTKSPSKSCTVWELLGITLNDMVLELLESHIAKAMWAIVIKDL</sequence>
<dbReference type="OrthoDB" id="1523883at2759"/>
<keyword evidence="1" id="KW-0732">Signal</keyword>
<dbReference type="PANTHER" id="PTHR31009">
    <property type="entry name" value="S-ADENOSYL-L-METHIONINE:CARBOXYL METHYLTRANSFERASE FAMILY PROTEIN"/>
    <property type="match status" value="1"/>
</dbReference>
<dbReference type="InterPro" id="IPR029063">
    <property type="entry name" value="SAM-dependent_MTases_sf"/>
</dbReference>
<dbReference type="GO" id="GO:0032259">
    <property type="term" value="P:methylation"/>
    <property type="evidence" value="ECO:0007669"/>
    <property type="project" value="UniProtKB-KW"/>
</dbReference>
<dbReference type="Gene3D" id="3.40.50.150">
    <property type="entry name" value="Vaccinia Virus protein VP39"/>
    <property type="match status" value="1"/>
</dbReference>
<keyword evidence="3" id="KW-1185">Reference proteome</keyword>
<dbReference type="EMBL" id="RXIC02000025">
    <property type="protein sequence ID" value="KAB1207305.1"/>
    <property type="molecule type" value="Genomic_DNA"/>
</dbReference>
<gene>
    <name evidence="2" type="ORF">CJ030_MR7G011626</name>
</gene>
<feature type="signal peptide" evidence="1">
    <location>
        <begin position="1"/>
        <end position="32"/>
    </location>
</feature>
<dbReference type="GO" id="GO:0008168">
    <property type="term" value="F:methyltransferase activity"/>
    <property type="evidence" value="ECO:0007669"/>
    <property type="project" value="UniProtKB-KW"/>
</dbReference>
<dbReference type="Pfam" id="PF03492">
    <property type="entry name" value="Methyltransf_7"/>
    <property type="match status" value="1"/>
</dbReference>
<proteinExistence type="predicted"/>
<dbReference type="SUPFAM" id="SSF53335">
    <property type="entry name" value="S-adenosyl-L-methionine-dependent methyltransferases"/>
    <property type="match status" value="1"/>
</dbReference>
<dbReference type="AlphaFoldDB" id="A0A6A1V3M2"/>
<reference evidence="2 3" key="1">
    <citation type="journal article" date="2019" name="Plant Biotechnol. J.">
        <title>The red bayberry genome and genetic basis of sex determination.</title>
        <authorList>
            <person name="Jia H.M."/>
            <person name="Jia H.J."/>
            <person name="Cai Q.L."/>
            <person name="Wang Y."/>
            <person name="Zhao H.B."/>
            <person name="Yang W.F."/>
            <person name="Wang G.Y."/>
            <person name="Li Y.H."/>
            <person name="Zhan D.L."/>
            <person name="Shen Y.T."/>
            <person name="Niu Q.F."/>
            <person name="Chang L."/>
            <person name="Qiu J."/>
            <person name="Zhao L."/>
            <person name="Xie H.B."/>
            <person name="Fu W.Y."/>
            <person name="Jin J."/>
            <person name="Li X.W."/>
            <person name="Jiao Y."/>
            <person name="Zhou C.C."/>
            <person name="Tu T."/>
            <person name="Chai C.Y."/>
            <person name="Gao J.L."/>
            <person name="Fan L.J."/>
            <person name="van de Weg E."/>
            <person name="Wang J.Y."/>
            <person name="Gao Z.S."/>
        </authorList>
    </citation>
    <scope>NUCLEOTIDE SEQUENCE [LARGE SCALE GENOMIC DNA]</scope>
    <source>
        <tissue evidence="2">Leaves</tissue>
    </source>
</reference>
<evidence type="ECO:0000256" key="1">
    <source>
        <dbReference type="SAM" id="SignalP"/>
    </source>
</evidence>
<keyword evidence="2" id="KW-0489">Methyltransferase</keyword>
<accession>A0A6A1V3M2</accession>
<protein>
    <submittedName>
        <fullName evidence="2">Salicylate carboxymethyltransferase</fullName>
    </submittedName>
</protein>